<evidence type="ECO:0000313" key="5">
    <source>
        <dbReference type="Proteomes" id="UP000516057"/>
    </source>
</evidence>
<dbReference type="SUPFAM" id="SSF63829">
    <property type="entry name" value="Calcium-dependent phosphotriesterase"/>
    <property type="match status" value="1"/>
</dbReference>
<evidence type="ECO:0000259" key="3">
    <source>
        <dbReference type="Pfam" id="PF08450"/>
    </source>
</evidence>
<dbReference type="Gene3D" id="2.120.10.30">
    <property type="entry name" value="TolB, C-terminal domain"/>
    <property type="match status" value="1"/>
</dbReference>
<feature type="domain" description="SMP-30/Gluconolactonase/LRE-like region" evidence="3">
    <location>
        <begin position="41"/>
        <end position="278"/>
    </location>
</feature>
<reference evidence="4 5" key="1">
    <citation type="submission" date="2020-08" db="EMBL/GenBank/DDBJ databases">
        <title>Genome sequence of Acidovorax monticola KACC 19171T.</title>
        <authorList>
            <person name="Hyun D.-W."/>
            <person name="Bae J.-W."/>
        </authorList>
    </citation>
    <scope>NUCLEOTIDE SEQUENCE [LARGE SCALE GENOMIC DNA]</scope>
    <source>
        <strain evidence="4 5">KACC 19171</strain>
    </source>
</reference>
<dbReference type="Pfam" id="PF08450">
    <property type="entry name" value="SGL"/>
    <property type="match status" value="1"/>
</dbReference>
<dbReference type="KEGG" id="amon:H9L24_17070"/>
<sequence length="302" mass="32979">MSYGHINAEPKWILPPALRQPRDSAWAEANMRGHRLGCFLEGPSFDRSGNLFLVDVPFGRIFRVAPSGGWSLRCEYDGWPNGLKLHKDGRILIADYRCGILQLDVEQPAPTPLVTSFRSEGFLGCNDLFFAADESLWFTDQGQTGLHHPAGRIFRLEPDGHLACVLSNVPSPNGLVMNASENQLYVAVTRANAVWRLPLMADKSTSKVGLFIQLSGGLAGPDGLALDEEGGVIVAHPGIGVWRFDRVGRPTHLIECPEGAMWTNIAFGGAANDELHIVDSMAGAVYVARMPCPGKRMYSHCD</sequence>
<keyword evidence="2" id="KW-0862">Zinc</keyword>
<feature type="active site" description="Proton donor/acceptor" evidence="1">
    <location>
        <position position="222"/>
    </location>
</feature>
<feature type="binding site" evidence="2">
    <location>
        <position position="126"/>
    </location>
    <ligand>
        <name>substrate</name>
    </ligand>
</feature>
<proteinExistence type="predicted"/>
<keyword evidence="5" id="KW-1185">Reference proteome</keyword>
<accession>A0A7H0HDP9</accession>
<comment type="cofactor">
    <cofactor evidence="2">
        <name>Zn(2+)</name>
        <dbReference type="ChEBI" id="CHEBI:29105"/>
    </cofactor>
    <text evidence="2">Binds 1 divalent metal cation per subunit.</text>
</comment>
<dbReference type="RefSeq" id="WP_187735652.1">
    <property type="nucleotide sequence ID" value="NZ_CP060790.1"/>
</dbReference>
<dbReference type="InterPro" id="IPR011042">
    <property type="entry name" value="6-blade_b-propeller_TolB-like"/>
</dbReference>
<feature type="binding site" evidence="2">
    <location>
        <position position="222"/>
    </location>
    <ligand>
        <name>a divalent metal cation</name>
        <dbReference type="ChEBI" id="CHEBI:60240"/>
    </ligand>
</feature>
<dbReference type="InterPro" id="IPR005511">
    <property type="entry name" value="SMP-30"/>
</dbReference>
<dbReference type="GO" id="GO:0046872">
    <property type="term" value="F:metal ion binding"/>
    <property type="evidence" value="ECO:0007669"/>
    <property type="project" value="UniProtKB-KW"/>
</dbReference>
<dbReference type="PRINTS" id="PR01790">
    <property type="entry name" value="SMP30FAMILY"/>
</dbReference>
<dbReference type="PANTHER" id="PTHR47572">
    <property type="entry name" value="LIPOPROTEIN-RELATED"/>
    <property type="match status" value="1"/>
</dbReference>
<gene>
    <name evidence="4" type="ORF">H9L24_17070</name>
</gene>
<dbReference type="Proteomes" id="UP000516057">
    <property type="component" value="Chromosome"/>
</dbReference>
<feature type="binding site" evidence="2">
    <location>
        <position position="41"/>
    </location>
    <ligand>
        <name>a divalent metal cation</name>
        <dbReference type="ChEBI" id="CHEBI:60240"/>
    </ligand>
</feature>
<evidence type="ECO:0000256" key="2">
    <source>
        <dbReference type="PIRSR" id="PIRSR605511-2"/>
    </source>
</evidence>
<evidence type="ECO:0000313" key="4">
    <source>
        <dbReference type="EMBL" id="QNP58665.1"/>
    </source>
</evidence>
<organism evidence="4 5">
    <name type="scientific">Paenacidovorax monticola</name>
    <dbReference type="NCBI Taxonomy" id="1926868"/>
    <lineage>
        <taxon>Bacteria</taxon>
        <taxon>Pseudomonadati</taxon>
        <taxon>Pseudomonadota</taxon>
        <taxon>Betaproteobacteria</taxon>
        <taxon>Burkholderiales</taxon>
        <taxon>Comamonadaceae</taxon>
        <taxon>Paenacidovorax</taxon>
    </lineage>
</organism>
<protein>
    <submittedName>
        <fullName evidence="4">SMP-30/gluconolactonase/LRE family protein</fullName>
    </submittedName>
</protein>
<dbReference type="EMBL" id="CP060790">
    <property type="protein sequence ID" value="QNP58665.1"/>
    <property type="molecule type" value="Genomic_DNA"/>
</dbReference>
<feature type="binding site" evidence="2">
    <location>
        <position position="173"/>
    </location>
    <ligand>
        <name>a divalent metal cation</name>
        <dbReference type="ChEBI" id="CHEBI:60240"/>
    </ligand>
</feature>
<dbReference type="InterPro" id="IPR051262">
    <property type="entry name" value="SMP-30/CGR1_Lactonase"/>
</dbReference>
<dbReference type="PANTHER" id="PTHR47572:SF5">
    <property type="entry name" value="BLR2277 PROTEIN"/>
    <property type="match status" value="1"/>
</dbReference>
<evidence type="ECO:0000256" key="1">
    <source>
        <dbReference type="PIRSR" id="PIRSR605511-1"/>
    </source>
</evidence>
<dbReference type="InterPro" id="IPR013658">
    <property type="entry name" value="SGL"/>
</dbReference>
<dbReference type="AlphaFoldDB" id="A0A7H0HDP9"/>
<name>A0A7H0HDP9_9BURK</name>
<keyword evidence="2" id="KW-0479">Metal-binding</keyword>